<reference evidence="1 2" key="1">
    <citation type="submission" date="2023-11" db="EMBL/GenBank/DDBJ databases">
        <authorList>
            <person name="Sugumar Raj S."/>
            <person name="Ramsey J."/>
        </authorList>
    </citation>
    <scope>NUCLEOTIDE SEQUENCE [LARGE SCALE GENOMIC DNA]</scope>
</reference>
<gene>
    <name evidence="1" type="ORF">CPT_Premi_015</name>
</gene>
<name>A0ABZ0ZXH5_9CAUD</name>
<proteinExistence type="predicted"/>
<evidence type="ECO:0000313" key="2">
    <source>
        <dbReference type="Proteomes" id="UP001326433"/>
    </source>
</evidence>
<protein>
    <submittedName>
        <fullName evidence="1">Uncharacterized protein</fullName>
    </submittedName>
</protein>
<dbReference type="EMBL" id="OR798392">
    <property type="protein sequence ID" value="WQZ01155.1"/>
    <property type="molecule type" value="Genomic_DNA"/>
</dbReference>
<organism evidence="1 2">
    <name type="scientific">Proteus phage Premi</name>
    <dbReference type="NCBI Taxonomy" id="3097470"/>
    <lineage>
        <taxon>Viruses</taxon>
        <taxon>Duplodnaviria</taxon>
        <taxon>Heunggongvirae</taxon>
        <taxon>Uroviricota</taxon>
        <taxon>Caudoviricetes</taxon>
        <taxon>Autographivirales</taxon>
        <taxon>Autosignataviridae</taxon>
        <taxon>Molineuxvirinae</taxon>
        <taxon>Acadevirus</taxon>
        <taxon>Acadevirus premi</taxon>
    </lineage>
</organism>
<keyword evidence="2" id="KW-1185">Reference proteome</keyword>
<reference evidence="1 2" key="2">
    <citation type="submission" date="2024-01" db="EMBL/GenBank/DDBJ databases">
        <title>The Complete Genome Sequence of Proteus phage Premi.</title>
        <authorList>
            <person name="Valencia Toxqui G."/>
        </authorList>
    </citation>
    <scope>NUCLEOTIDE SEQUENCE [LARGE SCALE GENOMIC DNA]</scope>
</reference>
<dbReference type="Proteomes" id="UP001326433">
    <property type="component" value="Segment"/>
</dbReference>
<sequence>MTKVLIHKDTNGILKYAVVTPFGVKPFGADKDIAIRGAKLSSVFHQKLSGDDTEEVYKMCKESYGCKYVGCFFVETANEQN</sequence>
<accession>A0ABZ0ZXH5</accession>
<evidence type="ECO:0000313" key="1">
    <source>
        <dbReference type="EMBL" id="WQZ01155.1"/>
    </source>
</evidence>